<evidence type="ECO:0000256" key="2">
    <source>
        <dbReference type="SAM" id="Phobius"/>
    </source>
</evidence>
<dbReference type="PANTHER" id="PTHR37539">
    <property type="entry name" value="SECRETED PROTEIN-RELATED"/>
    <property type="match status" value="1"/>
</dbReference>
<keyword evidence="2" id="KW-1133">Transmembrane helix</keyword>
<evidence type="ECO:0000259" key="3">
    <source>
        <dbReference type="Pfam" id="PF09995"/>
    </source>
</evidence>
<dbReference type="GO" id="GO:0016491">
    <property type="term" value="F:oxidoreductase activity"/>
    <property type="evidence" value="ECO:0007669"/>
    <property type="project" value="InterPro"/>
</dbReference>
<keyword evidence="5" id="KW-1185">Reference proteome</keyword>
<proteinExistence type="predicted"/>
<keyword evidence="2" id="KW-0812">Transmembrane</keyword>
<reference evidence="4" key="1">
    <citation type="submission" date="2023-06" db="EMBL/GenBank/DDBJ databases">
        <title>Genome-scale phylogeny and comparative genomics of the fungal order Sordariales.</title>
        <authorList>
            <consortium name="Lawrence Berkeley National Laboratory"/>
            <person name="Hensen N."/>
            <person name="Bonometti L."/>
            <person name="Westerberg I."/>
            <person name="Brannstrom I.O."/>
            <person name="Guillou S."/>
            <person name="Cros-Aarteil S."/>
            <person name="Calhoun S."/>
            <person name="Haridas S."/>
            <person name="Kuo A."/>
            <person name="Mondo S."/>
            <person name="Pangilinan J."/>
            <person name="Riley R."/>
            <person name="LaButti K."/>
            <person name="Andreopoulos B."/>
            <person name="Lipzen A."/>
            <person name="Chen C."/>
            <person name="Yanf M."/>
            <person name="Daum C."/>
            <person name="Ng V."/>
            <person name="Clum A."/>
            <person name="Steindorff A."/>
            <person name="Ohm R."/>
            <person name="Martin F."/>
            <person name="Silar P."/>
            <person name="Natvig D."/>
            <person name="Lalanne C."/>
            <person name="Gautier V."/>
            <person name="Ament-velasquez S.L."/>
            <person name="Kruys A."/>
            <person name="Hutchinson M.I."/>
            <person name="Powell A.J."/>
            <person name="Barry K."/>
            <person name="Miller A.N."/>
            <person name="Grigoriev I.V."/>
            <person name="Debuchy R."/>
            <person name="Gladieux P."/>
            <person name="Thoren M.H."/>
            <person name="Johannesson H."/>
        </authorList>
    </citation>
    <scope>NUCLEOTIDE SEQUENCE</scope>
    <source>
        <strain evidence="4">SMH3391-2</strain>
    </source>
</reference>
<name>A0AA39XJ54_9PEZI</name>
<organism evidence="4 5">
    <name type="scientific">Bombardia bombarda</name>
    <dbReference type="NCBI Taxonomy" id="252184"/>
    <lineage>
        <taxon>Eukaryota</taxon>
        <taxon>Fungi</taxon>
        <taxon>Dikarya</taxon>
        <taxon>Ascomycota</taxon>
        <taxon>Pezizomycotina</taxon>
        <taxon>Sordariomycetes</taxon>
        <taxon>Sordariomycetidae</taxon>
        <taxon>Sordariales</taxon>
        <taxon>Lasiosphaeriaceae</taxon>
        <taxon>Bombardia</taxon>
    </lineage>
</organism>
<dbReference type="InterPro" id="IPR037473">
    <property type="entry name" value="Lcp-like"/>
</dbReference>
<dbReference type="Pfam" id="PF09995">
    <property type="entry name" value="MPAB_Lcp_cat"/>
    <property type="match status" value="1"/>
</dbReference>
<feature type="transmembrane region" description="Helical" evidence="2">
    <location>
        <begin position="451"/>
        <end position="469"/>
    </location>
</feature>
<evidence type="ECO:0000256" key="1">
    <source>
        <dbReference type="SAM" id="MobiDB-lite"/>
    </source>
</evidence>
<dbReference type="Proteomes" id="UP001174934">
    <property type="component" value="Unassembled WGS sequence"/>
</dbReference>
<keyword evidence="2" id="KW-0472">Membrane</keyword>
<gene>
    <name evidence="4" type="ORF">B0T17DRAFT_485072</name>
</gene>
<dbReference type="InterPro" id="IPR018713">
    <property type="entry name" value="MPAB/Lcp_cat_dom"/>
</dbReference>
<feature type="domain" description="ER-bound oxygenase mpaB/mpaB'/Rubber oxygenase catalytic" evidence="3">
    <location>
        <begin position="120"/>
        <end position="345"/>
    </location>
</feature>
<evidence type="ECO:0000313" key="5">
    <source>
        <dbReference type="Proteomes" id="UP001174934"/>
    </source>
</evidence>
<feature type="region of interest" description="Disordered" evidence="1">
    <location>
        <begin position="51"/>
        <end position="70"/>
    </location>
</feature>
<dbReference type="PANTHER" id="PTHR37539:SF1">
    <property type="entry name" value="ER-BOUND OXYGENASE MPAB_MPAB'_RUBBER OXYGENASE CATALYTIC DOMAIN-CONTAINING PROTEIN"/>
    <property type="match status" value="1"/>
</dbReference>
<accession>A0AA39XJ54</accession>
<protein>
    <submittedName>
        <fullName evidence="4">Tat pathway signal sequence</fullName>
    </submittedName>
</protein>
<dbReference type="AlphaFoldDB" id="A0AA39XJ54"/>
<feature type="transmembrane region" description="Helical" evidence="2">
    <location>
        <begin position="347"/>
        <end position="366"/>
    </location>
</feature>
<dbReference type="EMBL" id="JAULSR010000001">
    <property type="protein sequence ID" value="KAK0634979.1"/>
    <property type="molecule type" value="Genomic_DNA"/>
</dbReference>
<sequence length="479" mass="53551">MLSSRDRESRRHAWGYDFDWTPDHLTPEQLRPLMYSYDVLATECLDRFDKLPLPPKPETTPENNNTDRKKTCPHPDYYHLLTHHHHQDPTLHQLWSDVTTIPPWVDWAQIARGQQVFYRYAGPSIVALTFQSLLGGMGSHRVVETLARTGGFGVKVARRRLLETFQHILDVTADLASVQPGGKGFASSLRVRFLHASVRRRILHLTTASPAYYDAAAWGVPISDLDSVATILTFSATLIWIGFPRQGIFLRPHEAADYMALWRWVAHVLGTPTHLFATPARAKAAMESLLVSEIAPTATSQTLANNIIAGLQGQAPTFASADFLRAEAYWLNGPQLSRALAIPRPPVYYTVLVAGQCLFFMTLCYVRRSVRAWDEAWIKRMRGLLLKMTLDQTDSQEATHAFQYIPSLGQLTTAEAESAGLEPILKGGSGNGNKHVRGLWSRNVSIERRNLQAVLIASAVVGWLAWLGLRSASGLLQIF</sequence>
<evidence type="ECO:0000313" key="4">
    <source>
        <dbReference type="EMBL" id="KAK0634979.1"/>
    </source>
</evidence>
<comment type="caution">
    <text evidence="4">The sequence shown here is derived from an EMBL/GenBank/DDBJ whole genome shotgun (WGS) entry which is preliminary data.</text>
</comment>